<keyword evidence="2" id="KW-1185">Reference proteome</keyword>
<comment type="caution">
    <text evidence="1">The sequence shown here is derived from an EMBL/GenBank/DDBJ whole genome shotgun (WGS) entry which is preliminary data.</text>
</comment>
<protein>
    <submittedName>
        <fullName evidence="1">Uncharacterized protein</fullName>
    </submittedName>
</protein>
<sequence>MFTSSKYLTANNLHKLYYASNKIKQFPIDGGRAKRSPQNDDESQLKDETRIYVYPCRTFRTAAAPRAAVSLTDPTPEPEPRRLTLDIKRDLHGNGCIRNDRD</sequence>
<name>A0A9P0X6Q9_PIEBR</name>
<dbReference type="Proteomes" id="UP001152562">
    <property type="component" value="Unassembled WGS sequence"/>
</dbReference>
<accession>A0A9P0X6Q9</accession>
<gene>
    <name evidence="1" type="ORF">PIBRA_LOCUS2692</name>
</gene>
<dbReference type="EMBL" id="CALOZG010000003">
    <property type="protein sequence ID" value="CAH4002065.1"/>
    <property type="molecule type" value="Genomic_DNA"/>
</dbReference>
<reference evidence="1" key="1">
    <citation type="submission" date="2022-05" db="EMBL/GenBank/DDBJ databases">
        <authorList>
            <person name="Okamura Y."/>
        </authorList>
    </citation>
    <scope>NUCLEOTIDE SEQUENCE</scope>
</reference>
<proteinExistence type="predicted"/>
<dbReference type="AlphaFoldDB" id="A0A9P0X6Q9"/>
<evidence type="ECO:0000313" key="1">
    <source>
        <dbReference type="EMBL" id="CAH4002065.1"/>
    </source>
</evidence>
<evidence type="ECO:0000313" key="2">
    <source>
        <dbReference type="Proteomes" id="UP001152562"/>
    </source>
</evidence>
<organism evidence="1 2">
    <name type="scientific">Pieris brassicae</name>
    <name type="common">White butterfly</name>
    <name type="synonym">Large white butterfly</name>
    <dbReference type="NCBI Taxonomy" id="7116"/>
    <lineage>
        <taxon>Eukaryota</taxon>
        <taxon>Metazoa</taxon>
        <taxon>Ecdysozoa</taxon>
        <taxon>Arthropoda</taxon>
        <taxon>Hexapoda</taxon>
        <taxon>Insecta</taxon>
        <taxon>Pterygota</taxon>
        <taxon>Neoptera</taxon>
        <taxon>Endopterygota</taxon>
        <taxon>Lepidoptera</taxon>
        <taxon>Glossata</taxon>
        <taxon>Ditrysia</taxon>
        <taxon>Papilionoidea</taxon>
        <taxon>Pieridae</taxon>
        <taxon>Pierinae</taxon>
        <taxon>Pieris</taxon>
    </lineage>
</organism>